<accession>A0AAV1EGD3</accession>
<evidence type="ECO:0000313" key="3">
    <source>
        <dbReference type="Proteomes" id="UP001161247"/>
    </source>
</evidence>
<feature type="compositionally biased region" description="Low complexity" evidence="1">
    <location>
        <begin position="33"/>
        <end position="55"/>
    </location>
</feature>
<dbReference type="Proteomes" id="UP001161247">
    <property type="component" value="Chromosome 9"/>
</dbReference>
<reference evidence="2" key="1">
    <citation type="submission" date="2023-03" db="EMBL/GenBank/DDBJ databases">
        <authorList>
            <person name="Julca I."/>
        </authorList>
    </citation>
    <scope>NUCLEOTIDE SEQUENCE</scope>
</reference>
<dbReference type="AlphaFoldDB" id="A0AAV1EGD3"/>
<sequence length="254" mass="28117">MECPNCRGVEDSPWRFAMGNEDIEYEDDDDGYEVNQNNNQPQQQPQPHPHQQQLHPHPGINCHCWNNFLVDFSQVRPLHVNQGRLGGNNNVGGYNTYPNANQPPQVGFAPIVIGSSTRSSLVMVRTEVVALLPAQPMPVAMPPTWVAPATPTIHVGNHPNHRNFANNQTYQSVDGANPRSFATHSLINMTILLFLDSNSAAHEESSLGQGGNFRGEQPLEDVVLFGQNITRTPQSVENSSTRTQVRLFGHDLNS</sequence>
<protein>
    <submittedName>
        <fullName evidence="2">OLC1v1020445C1</fullName>
    </submittedName>
</protein>
<feature type="region of interest" description="Disordered" evidence="1">
    <location>
        <begin position="25"/>
        <end position="55"/>
    </location>
</feature>
<evidence type="ECO:0000256" key="1">
    <source>
        <dbReference type="SAM" id="MobiDB-lite"/>
    </source>
</evidence>
<keyword evidence="3" id="KW-1185">Reference proteome</keyword>
<organism evidence="2 3">
    <name type="scientific">Oldenlandia corymbosa var. corymbosa</name>
    <dbReference type="NCBI Taxonomy" id="529605"/>
    <lineage>
        <taxon>Eukaryota</taxon>
        <taxon>Viridiplantae</taxon>
        <taxon>Streptophyta</taxon>
        <taxon>Embryophyta</taxon>
        <taxon>Tracheophyta</taxon>
        <taxon>Spermatophyta</taxon>
        <taxon>Magnoliopsida</taxon>
        <taxon>eudicotyledons</taxon>
        <taxon>Gunneridae</taxon>
        <taxon>Pentapetalae</taxon>
        <taxon>asterids</taxon>
        <taxon>lamiids</taxon>
        <taxon>Gentianales</taxon>
        <taxon>Rubiaceae</taxon>
        <taxon>Rubioideae</taxon>
        <taxon>Spermacoceae</taxon>
        <taxon>Hedyotis-Oldenlandia complex</taxon>
        <taxon>Oldenlandia</taxon>
    </lineage>
</organism>
<proteinExistence type="predicted"/>
<gene>
    <name evidence="2" type="ORF">OLC1_LOCUS24605</name>
</gene>
<dbReference type="EMBL" id="OX459126">
    <property type="protein sequence ID" value="CAI9118822.1"/>
    <property type="molecule type" value="Genomic_DNA"/>
</dbReference>
<evidence type="ECO:0000313" key="2">
    <source>
        <dbReference type="EMBL" id="CAI9118822.1"/>
    </source>
</evidence>
<name>A0AAV1EGD3_OLDCO</name>